<dbReference type="Pfam" id="PF18116">
    <property type="entry name" value="SNX17_FERM_C"/>
    <property type="match status" value="1"/>
</dbReference>
<evidence type="ECO:0000256" key="2">
    <source>
        <dbReference type="ARBA" id="ARBA00004412"/>
    </source>
</evidence>
<dbReference type="GO" id="GO:0035091">
    <property type="term" value="F:phosphatidylinositol binding"/>
    <property type="evidence" value="ECO:0007669"/>
    <property type="project" value="InterPro"/>
</dbReference>
<evidence type="ECO:0000256" key="5">
    <source>
        <dbReference type="ARBA" id="ARBA00022448"/>
    </source>
</evidence>
<feature type="compositionally biased region" description="Polar residues" evidence="13">
    <location>
        <begin position="391"/>
        <end position="401"/>
    </location>
</feature>
<name>A0A131XBT3_9ACAR</name>
<keyword evidence="11" id="KW-0968">Cytoplasmic vesicle</keyword>
<reference evidence="16" key="1">
    <citation type="journal article" date="2017" name="Ticks Tick Borne Dis.">
        <title>An insight into the sialome of Hyalomma excavatum.</title>
        <authorList>
            <person name="Ribeiro J.M."/>
            <person name="Slovak M."/>
            <person name="Francischetti I.M."/>
        </authorList>
    </citation>
    <scope>NUCLEOTIDE SEQUENCE</scope>
    <source>
        <strain evidence="16">Samish</strain>
        <tissue evidence="16">Salivary glands</tissue>
    </source>
</reference>
<dbReference type="Pfam" id="PF21273">
    <property type="entry name" value="SNX17-27-31_F1_FERM"/>
    <property type="match status" value="1"/>
</dbReference>
<dbReference type="GO" id="GO:0005769">
    <property type="term" value="C:early endosome"/>
    <property type="evidence" value="ECO:0007669"/>
    <property type="project" value="UniProtKB-SubCell"/>
</dbReference>
<evidence type="ECO:0000256" key="4">
    <source>
        <dbReference type="ARBA" id="ARBA00015282"/>
    </source>
</evidence>
<evidence type="ECO:0000259" key="14">
    <source>
        <dbReference type="PROSITE" id="PS50195"/>
    </source>
</evidence>
<evidence type="ECO:0000259" key="15">
    <source>
        <dbReference type="PROSITE" id="PS50200"/>
    </source>
</evidence>
<comment type="function">
    <text evidence="12">Critical regulator of endosomal recycling of numerous surface proteins, including integrins, signaling receptor and channels. Binds to NPxY sequences in the cytoplasmic tails of target cargos. Associates with retriever and CCC complexes to prevent lysosomal degradation and promote cell surface recycling of numerous cargos such as integrins ITGB1, ITGB5 and their associated alpha subunits. Also required for maintenance of normal cell surface levels of APP and LRP1. Interacts with membranes containing phosphatidylinositol 3-phosphate (PtdIns(3P)).</text>
</comment>
<evidence type="ECO:0000256" key="11">
    <source>
        <dbReference type="ARBA" id="ARBA00023329"/>
    </source>
</evidence>
<feature type="compositionally biased region" description="Polar residues" evidence="13">
    <location>
        <begin position="418"/>
        <end position="430"/>
    </location>
</feature>
<keyword evidence="6" id="KW-0963">Cytoplasm</keyword>
<dbReference type="Gene3D" id="3.10.20.90">
    <property type="entry name" value="Phosphatidylinositol 3-kinase Catalytic Subunit, Chain A, domain 1"/>
    <property type="match status" value="1"/>
</dbReference>
<evidence type="ECO:0000256" key="8">
    <source>
        <dbReference type="ARBA" id="ARBA00022927"/>
    </source>
</evidence>
<evidence type="ECO:0000256" key="6">
    <source>
        <dbReference type="ARBA" id="ARBA00022490"/>
    </source>
</evidence>
<feature type="domain" description="Ras-associating" evidence="15">
    <location>
        <begin position="126"/>
        <end position="203"/>
    </location>
</feature>
<evidence type="ECO:0000256" key="1">
    <source>
        <dbReference type="ARBA" id="ARBA00004180"/>
    </source>
</evidence>
<evidence type="ECO:0000256" key="12">
    <source>
        <dbReference type="ARBA" id="ARBA00045612"/>
    </source>
</evidence>
<evidence type="ECO:0000256" key="13">
    <source>
        <dbReference type="SAM" id="MobiDB-lite"/>
    </source>
</evidence>
<evidence type="ECO:0000256" key="3">
    <source>
        <dbReference type="ARBA" id="ARBA00010883"/>
    </source>
</evidence>
<dbReference type="PROSITE" id="PS50195">
    <property type="entry name" value="PX"/>
    <property type="match status" value="1"/>
</dbReference>
<dbReference type="EMBL" id="GEFH01004524">
    <property type="protein sequence ID" value="JAP64057.1"/>
    <property type="molecule type" value="mRNA"/>
</dbReference>
<dbReference type="InterPro" id="IPR011993">
    <property type="entry name" value="PH-like_dom_sf"/>
</dbReference>
<dbReference type="CDD" id="cd16121">
    <property type="entry name" value="FERM_F1_SNX17"/>
    <property type="match status" value="1"/>
</dbReference>
<feature type="region of interest" description="Disordered" evidence="13">
    <location>
        <begin position="388"/>
        <end position="481"/>
    </location>
</feature>
<feature type="compositionally biased region" description="Basic and acidic residues" evidence="13">
    <location>
        <begin position="433"/>
        <end position="457"/>
    </location>
</feature>
<dbReference type="AlphaFoldDB" id="A0A131XBT3"/>
<keyword evidence="8" id="KW-0653">Protein transport</keyword>
<keyword evidence="10" id="KW-0472">Membrane</keyword>
<evidence type="ECO:0000313" key="16">
    <source>
        <dbReference type="EMBL" id="JAP64057.1"/>
    </source>
</evidence>
<dbReference type="PROSITE" id="PS50200">
    <property type="entry name" value="RA"/>
    <property type="match status" value="1"/>
</dbReference>
<comment type="subcellular location">
    <subcellularLocation>
        <location evidence="1">Cytoplasmic vesicle membrane</location>
        <topology evidence="1">Peripheral membrane protein</topology>
        <orientation evidence="1">Cytoplasmic side</orientation>
    </subcellularLocation>
    <subcellularLocation>
        <location evidence="2">Early endosome</location>
    </subcellularLocation>
</comment>
<organism evidence="16">
    <name type="scientific">Hyalomma excavatum</name>
    <dbReference type="NCBI Taxonomy" id="257692"/>
    <lineage>
        <taxon>Eukaryota</taxon>
        <taxon>Metazoa</taxon>
        <taxon>Ecdysozoa</taxon>
        <taxon>Arthropoda</taxon>
        <taxon>Chelicerata</taxon>
        <taxon>Arachnida</taxon>
        <taxon>Acari</taxon>
        <taxon>Parasitiformes</taxon>
        <taxon>Ixodida</taxon>
        <taxon>Ixodoidea</taxon>
        <taxon>Ixodidae</taxon>
        <taxon>Hyalomminae</taxon>
        <taxon>Hyalomma</taxon>
    </lineage>
</organism>
<dbReference type="Pfam" id="PF21271">
    <property type="entry name" value="SNX17-31_F2_FERM"/>
    <property type="match status" value="1"/>
</dbReference>
<dbReference type="CDD" id="cd06885">
    <property type="entry name" value="PX_SNX17_31"/>
    <property type="match status" value="1"/>
</dbReference>
<evidence type="ECO:0000256" key="10">
    <source>
        <dbReference type="ARBA" id="ARBA00023136"/>
    </source>
</evidence>
<dbReference type="InterPro" id="IPR001683">
    <property type="entry name" value="PX_dom"/>
</dbReference>
<dbReference type="Gene3D" id="3.30.1520.10">
    <property type="entry name" value="Phox-like domain"/>
    <property type="match status" value="1"/>
</dbReference>
<evidence type="ECO:0000256" key="7">
    <source>
        <dbReference type="ARBA" id="ARBA00022753"/>
    </source>
</evidence>
<dbReference type="SUPFAM" id="SSF64268">
    <property type="entry name" value="PX domain"/>
    <property type="match status" value="1"/>
</dbReference>
<comment type="similarity">
    <text evidence="3">Belongs to the sorting nexin family.</text>
</comment>
<dbReference type="PANTHER" id="PTHR12431:SF14">
    <property type="entry name" value="LD15323P"/>
    <property type="match status" value="1"/>
</dbReference>
<dbReference type="FunFam" id="3.30.1520.10:FF:000008">
    <property type="entry name" value="Sorting nexin-17 isoform1"/>
    <property type="match status" value="1"/>
</dbReference>
<dbReference type="InterPro" id="IPR048767">
    <property type="entry name" value="SNX17-31_FERM_F2"/>
</dbReference>
<evidence type="ECO:0000256" key="9">
    <source>
        <dbReference type="ARBA" id="ARBA00023121"/>
    </source>
</evidence>
<dbReference type="Gene3D" id="1.20.80.60">
    <property type="match status" value="1"/>
</dbReference>
<sequence>MHFSIPDTQELKDESGSTYVAYNIHVNGAFHCAVRYKQLHSLHDQLKKVFGSAALPPFPPKKLLPLTPTQTEERRGFLEKYIQLASQDARVSSDEAFTGFLLSAQQETMGAPPKEVDFDVFLMNWQKVTVSVLSTDPTDVVMDAVAREIGLPQDLICYFALFLVKRADADIIIQKRLENFEAPYLSQTSAGPGHCIVIRKSYWDSGWDDALMDDRVALNLAYVQTLSDVERGWVVVPKDTQRQLATLQAKGSKKEYLQLARTLKYYGYLQFAPCFCDYPQPDTRVLISAGGRELNFRLALAQDQYKEISFRVTRIRCWRITTAVIDHANGECSGNSQSSDGKHQRLELSFEYLMSKNKLQWITVVSSQAILLSVCLQGMVGELLLKKQGANRPQGSSSHQRPGSGRRGSWSFLKRDGSSYQISVSRSASTDGIVHETREDGKSRTRETTRKHSDPKRNSGIMSPKATMENDAFEGIGDDDL</sequence>
<keyword evidence="5" id="KW-0813">Transport</keyword>
<dbReference type="Gene3D" id="2.30.29.30">
    <property type="entry name" value="Pleckstrin-homology domain (PH domain)/Phosphotyrosine-binding domain (PTB)"/>
    <property type="match status" value="1"/>
</dbReference>
<feature type="domain" description="PX" evidence="14">
    <location>
        <begin position="1"/>
        <end position="108"/>
    </location>
</feature>
<dbReference type="InterPro" id="IPR040842">
    <property type="entry name" value="SNX17/31_FERM"/>
</dbReference>
<dbReference type="InterPro" id="IPR028666">
    <property type="entry name" value="SNX17_FERM_N"/>
</dbReference>
<dbReference type="InterPro" id="IPR037836">
    <property type="entry name" value="SNX17_FERM-like_dom"/>
</dbReference>
<dbReference type="GO" id="GO:0030659">
    <property type="term" value="C:cytoplasmic vesicle membrane"/>
    <property type="evidence" value="ECO:0007669"/>
    <property type="project" value="UniProtKB-SubCell"/>
</dbReference>
<dbReference type="InterPro" id="IPR036871">
    <property type="entry name" value="PX_dom_sf"/>
</dbReference>
<keyword evidence="7" id="KW-0967">Endosome</keyword>
<protein>
    <recommendedName>
        <fullName evidence="4">Sorting nexin-17</fullName>
    </recommendedName>
</protein>
<dbReference type="InterPro" id="IPR048763">
    <property type="entry name" value="SNX17-31_FERM_F1"/>
</dbReference>
<dbReference type="PANTHER" id="PTHR12431">
    <property type="entry name" value="SORTING NEXIN 17 AND 27"/>
    <property type="match status" value="1"/>
</dbReference>
<dbReference type="FunFam" id="1.20.80.60:FF:000001">
    <property type="entry name" value="Sorting nexin-17 isoform1"/>
    <property type="match status" value="1"/>
</dbReference>
<dbReference type="SMART" id="SM00312">
    <property type="entry name" value="PX"/>
    <property type="match status" value="1"/>
</dbReference>
<proteinExistence type="evidence at transcript level"/>
<dbReference type="CDD" id="cd13337">
    <property type="entry name" value="FERM-like_C_SNX17"/>
    <property type="match status" value="1"/>
</dbReference>
<accession>A0A131XBT3</accession>
<dbReference type="FunFam" id="2.30.29.30:FF:000145">
    <property type="entry name" value="Sorting nexin-17 isoform1"/>
    <property type="match status" value="1"/>
</dbReference>
<dbReference type="GO" id="GO:0007165">
    <property type="term" value="P:signal transduction"/>
    <property type="evidence" value="ECO:0007669"/>
    <property type="project" value="InterPro"/>
</dbReference>
<dbReference type="GO" id="GO:0006886">
    <property type="term" value="P:intracellular protein transport"/>
    <property type="evidence" value="ECO:0007669"/>
    <property type="project" value="TreeGrafter"/>
</dbReference>
<dbReference type="Pfam" id="PF00787">
    <property type="entry name" value="PX"/>
    <property type="match status" value="1"/>
</dbReference>
<keyword evidence="9" id="KW-0446">Lipid-binding</keyword>
<dbReference type="GO" id="GO:0032456">
    <property type="term" value="P:endocytic recycling"/>
    <property type="evidence" value="ECO:0007669"/>
    <property type="project" value="TreeGrafter"/>
</dbReference>
<dbReference type="InterPro" id="IPR000159">
    <property type="entry name" value="RA_dom"/>
</dbReference>